<dbReference type="EMBL" id="MKQR01000007">
    <property type="protein sequence ID" value="OLR94418.1"/>
    <property type="molecule type" value="Genomic_DNA"/>
</dbReference>
<reference evidence="2 3" key="1">
    <citation type="submission" date="2016-10" db="EMBL/GenBank/DDBJ databases">
        <title>The Draft Genome Sequence of Actinokineospora bangkokensis 44EHWT reveals the biosynthetic pathway of antifungal compounds Thailandins with unusual extender unit butylmalonyl-CoA.</title>
        <authorList>
            <person name="Greule A."/>
            <person name="Intra B."/>
            <person name="Flemming S."/>
            <person name="Rommel M.G."/>
            <person name="Panbangred W."/>
            <person name="Bechthold A."/>
        </authorList>
    </citation>
    <scope>NUCLEOTIDE SEQUENCE [LARGE SCALE GENOMIC DNA]</scope>
    <source>
        <strain evidence="2 3">44EHW</strain>
    </source>
</reference>
<dbReference type="OrthoDB" id="120660at2"/>
<protein>
    <recommendedName>
        <fullName evidence="1">DUF1990 domain-containing protein</fullName>
    </recommendedName>
</protein>
<evidence type="ECO:0000313" key="2">
    <source>
        <dbReference type="EMBL" id="OLR94418.1"/>
    </source>
</evidence>
<keyword evidence="3" id="KW-1185">Reference proteome</keyword>
<accession>A0A1Q9LQW9</accession>
<sequence>MNKPSPDSRGFTYPEVGATASALPDGYRTVRRSRLLAPGRTFAEASELLMGWKVHERAGLAVTASAPRAKAGVDVTMRFAFVFSVPCRVVYTVEEDDVCGFAYGTLPGHPERGEERFVLSKTDAGVLFEIVAFSRHASLVARAGGPVTRLVQDAMTSRYLRAI</sequence>
<proteinExistence type="predicted"/>
<evidence type="ECO:0000313" key="3">
    <source>
        <dbReference type="Proteomes" id="UP000186040"/>
    </source>
</evidence>
<organism evidence="2 3">
    <name type="scientific">Actinokineospora bangkokensis</name>
    <dbReference type="NCBI Taxonomy" id="1193682"/>
    <lineage>
        <taxon>Bacteria</taxon>
        <taxon>Bacillati</taxon>
        <taxon>Actinomycetota</taxon>
        <taxon>Actinomycetes</taxon>
        <taxon>Pseudonocardiales</taxon>
        <taxon>Pseudonocardiaceae</taxon>
        <taxon>Actinokineospora</taxon>
    </lineage>
</organism>
<comment type="caution">
    <text evidence="2">The sequence shown here is derived from an EMBL/GenBank/DDBJ whole genome shotgun (WGS) entry which is preliminary data.</text>
</comment>
<gene>
    <name evidence="2" type="ORF">BJP25_11705</name>
</gene>
<evidence type="ECO:0000259" key="1">
    <source>
        <dbReference type="Pfam" id="PF09348"/>
    </source>
</evidence>
<dbReference type="AlphaFoldDB" id="A0A1Q9LQW9"/>
<dbReference type="InterPro" id="IPR014457">
    <property type="entry name" value="UCP010260"/>
</dbReference>
<name>A0A1Q9LQW9_9PSEU</name>
<dbReference type="Proteomes" id="UP000186040">
    <property type="component" value="Unassembled WGS sequence"/>
</dbReference>
<dbReference type="InterPro" id="IPR018960">
    <property type="entry name" value="DUF1990"/>
</dbReference>
<dbReference type="Pfam" id="PF09348">
    <property type="entry name" value="DUF1990"/>
    <property type="match status" value="1"/>
</dbReference>
<dbReference type="PIRSF" id="PIRSF010260">
    <property type="entry name" value="UCP010260"/>
    <property type="match status" value="1"/>
</dbReference>
<dbReference type="STRING" id="1193682.BJP25_11705"/>
<dbReference type="PANTHER" id="PTHR34202:SF1">
    <property type="entry name" value="UPF0548 PROTEIN"/>
    <property type="match status" value="1"/>
</dbReference>
<dbReference type="PANTHER" id="PTHR34202">
    <property type="entry name" value="UPF0548 PROTEIN"/>
    <property type="match status" value="1"/>
</dbReference>
<feature type="domain" description="DUF1990" evidence="1">
    <location>
        <begin position="12"/>
        <end position="162"/>
    </location>
</feature>